<accession>A0A7S1DB75</accession>
<gene>
    <name evidence="1" type="ORF">CTEN0397_LOCUS13209</name>
</gene>
<name>A0A7S1DB75_CYCTE</name>
<organism evidence="1">
    <name type="scientific">Cyclophora tenuis</name>
    <name type="common">Marine diatom</name>
    <dbReference type="NCBI Taxonomy" id="216820"/>
    <lineage>
        <taxon>Eukaryota</taxon>
        <taxon>Sar</taxon>
        <taxon>Stramenopiles</taxon>
        <taxon>Ochrophyta</taxon>
        <taxon>Bacillariophyta</taxon>
        <taxon>Fragilariophyceae</taxon>
        <taxon>Fragilariophycidae</taxon>
        <taxon>Cyclophorales</taxon>
        <taxon>Cyclophoraceae</taxon>
        <taxon>Cyclophora</taxon>
    </lineage>
</organism>
<dbReference type="AlphaFoldDB" id="A0A7S1DB75"/>
<protein>
    <submittedName>
        <fullName evidence="1">Uncharacterized protein</fullName>
    </submittedName>
</protein>
<sequence length="205" mass="22733">MLGDDCGSLMTLVAITGVPYDLRCYSTLSTPPFTNWMVPHTTFVPSSFSTTSGWYPTKEKDKAEPLGVVQSSSMIFETLAAHSCLLPVRCMSWCVELTIHFSIGTSVKGLTCVLFSRDEKCRIGNLDVSKVETANEELSTIVRKKRDGGSATVTPSHKFAPTRDFREPTNISLFLRLQCKKQNGVWGVHTNILNPFFLPHLTLPT</sequence>
<evidence type="ECO:0000313" key="1">
    <source>
        <dbReference type="EMBL" id="CAD8942143.1"/>
    </source>
</evidence>
<proteinExistence type="predicted"/>
<dbReference type="EMBL" id="HBFW01020552">
    <property type="protein sequence ID" value="CAD8942143.1"/>
    <property type="molecule type" value="Transcribed_RNA"/>
</dbReference>
<reference evidence="1" key="1">
    <citation type="submission" date="2021-01" db="EMBL/GenBank/DDBJ databases">
        <authorList>
            <person name="Corre E."/>
            <person name="Pelletier E."/>
            <person name="Niang G."/>
            <person name="Scheremetjew M."/>
            <person name="Finn R."/>
            <person name="Kale V."/>
            <person name="Holt S."/>
            <person name="Cochrane G."/>
            <person name="Meng A."/>
            <person name="Brown T."/>
            <person name="Cohen L."/>
        </authorList>
    </citation>
    <scope>NUCLEOTIDE SEQUENCE</scope>
    <source>
        <strain evidence="1">ECT3854</strain>
    </source>
</reference>